<keyword evidence="2" id="KW-1185">Reference proteome</keyword>
<accession>A0A0U5A3K7</accession>
<evidence type="ECO:0000313" key="1">
    <source>
        <dbReference type="EMBL" id="CEN62713.1"/>
    </source>
</evidence>
<dbReference type="OrthoDB" id="3257981at2759"/>
<sequence length="142" mass="16240">MAWRNQLLTGLWSLKYNDINSETWYRIGEVDQRQCMEQILHLQPAFTEVVTWDNGGESHYIGNLREEGYTMAPKILQYANMADGPHYAWQPLITWLNTAFKNGKTADKIEASGSASEPIGVMWYRGMLDLLCEHTIYCGFGG</sequence>
<reference evidence="2" key="1">
    <citation type="journal article" date="2016" name="Genome Announc.">
        <title>Draft genome sequences of fungus Aspergillus calidoustus.</title>
        <authorList>
            <person name="Horn F."/>
            <person name="Linde J."/>
            <person name="Mattern D.J."/>
            <person name="Walther G."/>
            <person name="Guthke R."/>
            <person name="Scherlach K."/>
            <person name="Martin K."/>
            <person name="Brakhage A.A."/>
            <person name="Petzke L."/>
            <person name="Valiante V."/>
        </authorList>
    </citation>
    <scope>NUCLEOTIDE SEQUENCE [LARGE SCALE GENOMIC DNA]</scope>
    <source>
        <strain evidence="2">SF006504</strain>
    </source>
</reference>
<dbReference type="EMBL" id="CDMC01000007">
    <property type="protein sequence ID" value="CEN62713.1"/>
    <property type="molecule type" value="Genomic_DNA"/>
</dbReference>
<dbReference type="Pfam" id="PF03659">
    <property type="entry name" value="Glyco_hydro_71"/>
    <property type="match status" value="1"/>
</dbReference>
<protein>
    <submittedName>
        <fullName evidence="1">Uncharacterized protein</fullName>
    </submittedName>
</protein>
<dbReference type="GO" id="GO:0051118">
    <property type="term" value="F:glucan endo-1,3-alpha-glucosidase activity"/>
    <property type="evidence" value="ECO:0007669"/>
    <property type="project" value="InterPro"/>
</dbReference>
<evidence type="ECO:0000313" key="2">
    <source>
        <dbReference type="Proteomes" id="UP000054771"/>
    </source>
</evidence>
<dbReference type="Proteomes" id="UP000054771">
    <property type="component" value="Unassembled WGS sequence"/>
</dbReference>
<gene>
    <name evidence="1" type="ORF">ASPCAL09345</name>
</gene>
<name>A0A0U5A3K7_ASPCI</name>
<dbReference type="STRING" id="454130.A0A0U5A3K7"/>
<dbReference type="AlphaFoldDB" id="A0A0U5A3K7"/>
<proteinExistence type="predicted"/>
<dbReference type="InterPro" id="IPR005197">
    <property type="entry name" value="Glyco_hydro_71"/>
</dbReference>
<organism evidence="1 2">
    <name type="scientific">Aspergillus calidoustus</name>
    <dbReference type="NCBI Taxonomy" id="454130"/>
    <lineage>
        <taxon>Eukaryota</taxon>
        <taxon>Fungi</taxon>
        <taxon>Dikarya</taxon>
        <taxon>Ascomycota</taxon>
        <taxon>Pezizomycotina</taxon>
        <taxon>Eurotiomycetes</taxon>
        <taxon>Eurotiomycetidae</taxon>
        <taxon>Eurotiales</taxon>
        <taxon>Aspergillaceae</taxon>
        <taxon>Aspergillus</taxon>
        <taxon>Aspergillus subgen. Nidulantes</taxon>
    </lineage>
</organism>